<dbReference type="InterPro" id="IPR037523">
    <property type="entry name" value="VOC_core"/>
</dbReference>
<dbReference type="PANTHER" id="PTHR43048:SF3">
    <property type="entry name" value="METHYLMALONYL-COA EPIMERASE, MITOCHONDRIAL"/>
    <property type="match status" value="1"/>
</dbReference>
<reference evidence="3" key="2">
    <citation type="submission" date="2020-09" db="EMBL/GenBank/DDBJ databases">
        <authorList>
            <person name="Sun Q."/>
            <person name="Zhou Y."/>
        </authorList>
    </citation>
    <scope>NUCLEOTIDE SEQUENCE</scope>
    <source>
        <strain evidence="3">CGMCC 1.12987</strain>
    </source>
</reference>
<dbReference type="InterPro" id="IPR051785">
    <property type="entry name" value="MMCE/EMCE_epimerase"/>
</dbReference>
<organism evidence="3 4">
    <name type="scientific">Paenibacillus abyssi</name>
    <dbReference type="NCBI Taxonomy" id="1340531"/>
    <lineage>
        <taxon>Bacteria</taxon>
        <taxon>Bacillati</taxon>
        <taxon>Bacillota</taxon>
        <taxon>Bacilli</taxon>
        <taxon>Bacillales</taxon>
        <taxon>Paenibacillaceae</taxon>
        <taxon>Paenibacillus</taxon>
    </lineage>
</organism>
<dbReference type="PANTHER" id="PTHR43048">
    <property type="entry name" value="METHYLMALONYL-COA EPIMERASE"/>
    <property type="match status" value="1"/>
</dbReference>
<evidence type="ECO:0000313" key="3">
    <source>
        <dbReference type="EMBL" id="GGG19311.1"/>
    </source>
</evidence>
<dbReference type="Gene3D" id="3.10.180.10">
    <property type="entry name" value="2,3-Dihydroxybiphenyl 1,2-Dioxygenase, domain 1"/>
    <property type="match status" value="1"/>
</dbReference>
<gene>
    <name evidence="3" type="ORF">GCM10010916_40160</name>
</gene>
<sequence length="153" mass="17208">MDKNLLGTNVVTQIGILVHDIEATTRAYAEFFGVDVPEIIISDTVDKTNMEYKGKTSPARCRQSFFHVGGACMIELIEPDHEPSEWRDALNKNGEGVHHIAYEVEGTDEKIRLLEKNGMPLTQKGDYTGGRYAYIDSTADLKVMIELLENFKK</sequence>
<dbReference type="SUPFAM" id="SSF54593">
    <property type="entry name" value="Glyoxalase/Bleomycin resistance protein/Dihydroxybiphenyl dioxygenase"/>
    <property type="match status" value="1"/>
</dbReference>
<dbReference type="GO" id="GO:0046872">
    <property type="term" value="F:metal ion binding"/>
    <property type="evidence" value="ECO:0007669"/>
    <property type="project" value="UniProtKB-KW"/>
</dbReference>
<proteinExistence type="predicted"/>
<dbReference type="RefSeq" id="WP_188532858.1">
    <property type="nucleotide sequence ID" value="NZ_BMGR01000015.1"/>
</dbReference>
<evidence type="ECO:0000313" key="4">
    <source>
        <dbReference type="Proteomes" id="UP000644756"/>
    </source>
</evidence>
<keyword evidence="3" id="KW-0456">Lyase</keyword>
<dbReference type="PROSITE" id="PS51819">
    <property type="entry name" value="VOC"/>
    <property type="match status" value="1"/>
</dbReference>
<dbReference type="EMBL" id="BMGR01000015">
    <property type="protein sequence ID" value="GGG19311.1"/>
    <property type="molecule type" value="Genomic_DNA"/>
</dbReference>
<reference evidence="3" key="1">
    <citation type="journal article" date="2014" name="Int. J. Syst. Evol. Microbiol.">
        <title>Complete genome sequence of Corynebacterium casei LMG S-19264T (=DSM 44701T), isolated from a smear-ripened cheese.</title>
        <authorList>
            <consortium name="US DOE Joint Genome Institute (JGI-PGF)"/>
            <person name="Walter F."/>
            <person name="Albersmeier A."/>
            <person name="Kalinowski J."/>
            <person name="Ruckert C."/>
        </authorList>
    </citation>
    <scope>NUCLEOTIDE SEQUENCE</scope>
    <source>
        <strain evidence="3">CGMCC 1.12987</strain>
    </source>
</reference>
<dbReference type="Proteomes" id="UP000644756">
    <property type="component" value="Unassembled WGS sequence"/>
</dbReference>
<keyword evidence="1" id="KW-0479">Metal-binding</keyword>
<dbReference type="AlphaFoldDB" id="A0A917G2A7"/>
<dbReference type="Pfam" id="PF13669">
    <property type="entry name" value="Glyoxalase_4"/>
    <property type="match status" value="1"/>
</dbReference>
<evidence type="ECO:0000259" key="2">
    <source>
        <dbReference type="PROSITE" id="PS51819"/>
    </source>
</evidence>
<feature type="domain" description="VOC" evidence="2">
    <location>
        <begin position="10"/>
        <end position="150"/>
    </location>
</feature>
<protein>
    <submittedName>
        <fullName evidence="3">Lactoylglutathione lyase</fullName>
    </submittedName>
</protein>
<comment type="caution">
    <text evidence="3">The sequence shown here is derived from an EMBL/GenBank/DDBJ whole genome shotgun (WGS) entry which is preliminary data.</text>
</comment>
<name>A0A917G2A7_9BACL</name>
<dbReference type="GO" id="GO:0016829">
    <property type="term" value="F:lyase activity"/>
    <property type="evidence" value="ECO:0007669"/>
    <property type="project" value="UniProtKB-KW"/>
</dbReference>
<keyword evidence="4" id="KW-1185">Reference proteome</keyword>
<evidence type="ECO:0000256" key="1">
    <source>
        <dbReference type="ARBA" id="ARBA00022723"/>
    </source>
</evidence>
<dbReference type="InterPro" id="IPR029068">
    <property type="entry name" value="Glyas_Bleomycin-R_OHBP_Dase"/>
</dbReference>
<dbReference type="GO" id="GO:0004493">
    <property type="term" value="F:methylmalonyl-CoA epimerase activity"/>
    <property type="evidence" value="ECO:0007669"/>
    <property type="project" value="TreeGrafter"/>
</dbReference>
<dbReference type="GO" id="GO:0046491">
    <property type="term" value="P:L-methylmalonyl-CoA metabolic process"/>
    <property type="evidence" value="ECO:0007669"/>
    <property type="project" value="TreeGrafter"/>
</dbReference>
<accession>A0A917G2A7</accession>